<evidence type="ECO:0000313" key="6">
    <source>
        <dbReference type="EMBL" id="CAD9089568.1"/>
    </source>
</evidence>
<evidence type="ECO:0000256" key="3">
    <source>
        <dbReference type="PROSITE-ProRule" id="PRU00176"/>
    </source>
</evidence>
<protein>
    <recommendedName>
        <fullName evidence="5">RRM domain-containing protein</fullName>
    </recommendedName>
</protein>
<dbReference type="InterPro" id="IPR000504">
    <property type="entry name" value="RRM_dom"/>
</dbReference>
<feature type="compositionally biased region" description="Polar residues" evidence="4">
    <location>
        <begin position="334"/>
        <end position="346"/>
    </location>
</feature>
<feature type="compositionally biased region" description="Low complexity" evidence="4">
    <location>
        <begin position="371"/>
        <end position="385"/>
    </location>
</feature>
<evidence type="ECO:0000256" key="1">
    <source>
        <dbReference type="ARBA" id="ARBA00022737"/>
    </source>
</evidence>
<dbReference type="InterPro" id="IPR012677">
    <property type="entry name" value="Nucleotide-bd_a/b_plait_sf"/>
</dbReference>
<dbReference type="AlphaFoldDB" id="A0A7S1L0S6"/>
<evidence type="ECO:0000256" key="2">
    <source>
        <dbReference type="ARBA" id="ARBA00022884"/>
    </source>
</evidence>
<feature type="region of interest" description="Disordered" evidence="4">
    <location>
        <begin position="473"/>
        <end position="512"/>
    </location>
</feature>
<feature type="compositionally biased region" description="Low complexity" evidence="4">
    <location>
        <begin position="488"/>
        <end position="499"/>
    </location>
</feature>
<feature type="compositionally biased region" description="Pro residues" evidence="4">
    <location>
        <begin position="322"/>
        <end position="332"/>
    </location>
</feature>
<dbReference type="EMBL" id="HBGF01001540">
    <property type="protein sequence ID" value="CAD9089568.1"/>
    <property type="molecule type" value="Transcribed_RNA"/>
</dbReference>
<reference evidence="6" key="1">
    <citation type="submission" date="2021-01" db="EMBL/GenBank/DDBJ databases">
        <authorList>
            <person name="Corre E."/>
            <person name="Pelletier E."/>
            <person name="Niang G."/>
            <person name="Scheremetjew M."/>
            <person name="Finn R."/>
            <person name="Kale V."/>
            <person name="Holt S."/>
            <person name="Cochrane G."/>
            <person name="Meng A."/>
            <person name="Brown T."/>
            <person name="Cohen L."/>
        </authorList>
    </citation>
    <scope>NUCLEOTIDE SEQUENCE</scope>
    <source>
        <strain evidence="6">CCAP 1951/1</strain>
    </source>
</reference>
<dbReference type="Gene3D" id="3.30.70.330">
    <property type="match status" value="2"/>
</dbReference>
<dbReference type="CDD" id="cd00590">
    <property type="entry name" value="RRM_SF"/>
    <property type="match status" value="1"/>
</dbReference>
<dbReference type="SUPFAM" id="SSF54928">
    <property type="entry name" value="RNA-binding domain, RBD"/>
    <property type="match status" value="1"/>
</dbReference>
<feature type="compositionally biased region" description="Low complexity" evidence="4">
    <location>
        <begin position="347"/>
        <end position="364"/>
    </location>
</feature>
<evidence type="ECO:0000256" key="4">
    <source>
        <dbReference type="SAM" id="MobiDB-lite"/>
    </source>
</evidence>
<feature type="region of interest" description="Disordered" evidence="4">
    <location>
        <begin position="283"/>
        <end position="415"/>
    </location>
</feature>
<dbReference type="PROSITE" id="PS50102">
    <property type="entry name" value="RRM"/>
    <property type="match status" value="2"/>
</dbReference>
<feature type="domain" description="RRM" evidence="5">
    <location>
        <begin position="194"/>
        <end position="268"/>
    </location>
</feature>
<feature type="domain" description="RRM" evidence="5">
    <location>
        <begin position="106"/>
        <end position="184"/>
    </location>
</feature>
<name>A0A7S1L0S6_NEODS</name>
<dbReference type="PANTHER" id="PTHR24012">
    <property type="entry name" value="RNA BINDING PROTEIN"/>
    <property type="match status" value="1"/>
</dbReference>
<dbReference type="InterPro" id="IPR035979">
    <property type="entry name" value="RBD_domain_sf"/>
</dbReference>
<dbReference type="SMART" id="SM00360">
    <property type="entry name" value="RRM"/>
    <property type="match status" value="2"/>
</dbReference>
<feature type="compositionally biased region" description="Polar residues" evidence="4">
    <location>
        <begin position="76"/>
        <end position="87"/>
    </location>
</feature>
<sequence length="512" mass="53660">MSRSPSNASERKPAASADPEDNYDPLGSAAVPVSHLLSTLGIEGGDRHTDSPGPAPVGGPSGQVQNPDTFLPPTGTPNALQFQTPNSMLPEDRQHSRTEGDDGERTNLYVSNISTDVDDDGLRAIFAPYGTIVNSRIMVDIHTCKSRGFGFVQFATAAEAAAAVKAVDGSVHNSQTLMVRVASKKTRQPGTLLPKVFLRNVPAGVSEDELRRLCSRFGSITTCAVRPDVQHGVVTDARTGGVSQVAYITFAELDSAKQAALSLNNSKPWEACTNPVLAKVLDSNQKRREKEDGQTSAGPSPGLVSSNGGSLQATPMFNPYGPAAPPSVPMMPPNNGQQLQHPVQVSPQLAARPPQQQQQPQAMQGTPMTHVSPSPFVSPGVVPSPYGMQPQPQVGGYNVSPNLYPGAQPQPQPAMGGAYPQMMPGVAHPGMVPGMHGFAPGMVPPGYQVVMQPTLQPVYQQPGAAMVPGAMPGQYTPNAFAQPQQGTSPSPWQQQAPPAVGGSPGLSPQQGR</sequence>
<feature type="region of interest" description="Disordered" evidence="4">
    <location>
        <begin position="1"/>
        <end position="106"/>
    </location>
</feature>
<dbReference type="Pfam" id="PF00076">
    <property type="entry name" value="RRM_1"/>
    <property type="match status" value="2"/>
</dbReference>
<organism evidence="6">
    <name type="scientific">Neobodo designis</name>
    <name type="common">Flagellated protozoan</name>
    <name type="synonym">Bodo designis</name>
    <dbReference type="NCBI Taxonomy" id="312471"/>
    <lineage>
        <taxon>Eukaryota</taxon>
        <taxon>Discoba</taxon>
        <taxon>Euglenozoa</taxon>
        <taxon>Kinetoplastea</taxon>
        <taxon>Metakinetoplastina</taxon>
        <taxon>Neobodonida</taxon>
        <taxon>Neobodo</taxon>
    </lineage>
</organism>
<feature type="compositionally biased region" description="Basic and acidic residues" evidence="4">
    <location>
        <begin position="90"/>
        <end position="105"/>
    </location>
</feature>
<accession>A0A7S1L0S6</accession>
<feature type="compositionally biased region" description="Polar residues" evidence="4">
    <location>
        <begin position="475"/>
        <end position="487"/>
    </location>
</feature>
<proteinExistence type="predicted"/>
<keyword evidence="1" id="KW-0677">Repeat</keyword>
<keyword evidence="2 3" id="KW-0694">RNA-binding</keyword>
<feature type="compositionally biased region" description="Low complexity" evidence="4">
    <location>
        <begin position="404"/>
        <end position="415"/>
    </location>
</feature>
<dbReference type="GO" id="GO:0003723">
    <property type="term" value="F:RNA binding"/>
    <property type="evidence" value="ECO:0007669"/>
    <property type="project" value="UniProtKB-UniRule"/>
</dbReference>
<feature type="compositionally biased region" description="Basic and acidic residues" evidence="4">
    <location>
        <begin position="284"/>
        <end position="293"/>
    </location>
</feature>
<gene>
    <name evidence="6" type="ORF">NDES1114_LOCUS1050</name>
</gene>
<feature type="compositionally biased region" description="Polar residues" evidence="4">
    <location>
        <begin position="294"/>
        <end position="315"/>
    </location>
</feature>
<evidence type="ECO:0000259" key="5">
    <source>
        <dbReference type="PROSITE" id="PS50102"/>
    </source>
</evidence>